<keyword evidence="1" id="KW-0812">Transmembrane</keyword>
<keyword evidence="1" id="KW-1133">Transmembrane helix</keyword>
<accession>A0A0C2IXU6</accession>
<name>A0A0C2IXU6_THEKT</name>
<evidence type="ECO:0000313" key="3">
    <source>
        <dbReference type="Proteomes" id="UP000031668"/>
    </source>
</evidence>
<organism evidence="2 3">
    <name type="scientific">Thelohanellus kitauei</name>
    <name type="common">Myxosporean</name>
    <dbReference type="NCBI Taxonomy" id="669202"/>
    <lineage>
        <taxon>Eukaryota</taxon>
        <taxon>Metazoa</taxon>
        <taxon>Cnidaria</taxon>
        <taxon>Myxozoa</taxon>
        <taxon>Myxosporea</taxon>
        <taxon>Bivalvulida</taxon>
        <taxon>Platysporina</taxon>
        <taxon>Myxobolidae</taxon>
        <taxon>Thelohanellus</taxon>
    </lineage>
</organism>
<keyword evidence="1" id="KW-0472">Membrane</keyword>
<dbReference type="Proteomes" id="UP000031668">
    <property type="component" value="Unassembled WGS sequence"/>
</dbReference>
<keyword evidence="3" id="KW-1185">Reference proteome</keyword>
<proteinExistence type="predicted"/>
<comment type="caution">
    <text evidence="2">The sequence shown here is derived from an EMBL/GenBank/DDBJ whole genome shotgun (WGS) entry which is preliminary data.</text>
</comment>
<dbReference type="EMBL" id="JWZT01002159">
    <property type="protein sequence ID" value="KII70199.1"/>
    <property type="molecule type" value="Genomic_DNA"/>
</dbReference>
<sequence>MDNELGRSGPHIDPTFLFKFVHFKWLQASREVKVSKYAHLIPIATTLLLGYRLSFAPSNFLIFINFAVYISELMCALLNLEKVKKEFGIKEIQISHDFMNVNYDSTNFKFIKAYLDKLNLDYSNLQISDKFIDLKRDKAIYDEILKAKSKKVVD</sequence>
<feature type="transmembrane region" description="Helical" evidence="1">
    <location>
        <begin position="60"/>
        <end position="80"/>
    </location>
</feature>
<reference evidence="2 3" key="1">
    <citation type="journal article" date="2014" name="Genome Biol. Evol.">
        <title>The genome of the myxosporean Thelohanellus kitauei shows adaptations to nutrient acquisition within its fish host.</title>
        <authorList>
            <person name="Yang Y."/>
            <person name="Xiong J."/>
            <person name="Zhou Z."/>
            <person name="Huo F."/>
            <person name="Miao W."/>
            <person name="Ran C."/>
            <person name="Liu Y."/>
            <person name="Zhang J."/>
            <person name="Feng J."/>
            <person name="Wang M."/>
            <person name="Wang M."/>
            <person name="Wang L."/>
            <person name="Yao B."/>
        </authorList>
    </citation>
    <scope>NUCLEOTIDE SEQUENCE [LARGE SCALE GENOMIC DNA]</scope>
    <source>
        <strain evidence="2">Wuqing</strain>
    </source>
</reference>
<gene>
    <name evidence="2" type="ORF">RF11_01654</name>
</gene>
<evidence type="ECO:0000256" key="1">
    <source>
        <dbReference type="SAM" id="Phobius"/>
    </source>
</evidence>
<dbReference type="AlphaFoldDB" id="A0A0C2IXU6"/>
<protein>
    <submittedName>
        <fullName evidence="2">Uncharacterized protein</fullName>
    </submittedName>
</protein>
<evidence type="ECO:0000313" key="2">
    <source>
        <dbReference type="EMBL" id="KII70199.1"/>
    </source>
</evidence>